<evidence type="ECO:0008006" key="4">
    <source>
        <dbReference type="Google" id="ProtNLM"/>
    </source>
</evidence>
<dbReference type="KEGG" id="pfy:PFICI_03273"/>
<dbReference type="AlphaFoldDB" id="W3XGQ4"/>
<dbReference type="SUPFAM" id="SSF51322">
    <property type="entry name" value="Cyanovirin-N"/>
    <property type="match status" value="1"/>
</dbReference>
<dbReference type="GeneID" id="19268286"/>
<reference evidence="3" key="1">
    <citation type="journal article" date="2015" name="BMC Genomics">
        <title>Genomic and transcriptomic analysis of the endophytic fungus Pestalotiopsis fici reveals its lifestyle and high potential for synthesis of natural products.</title>
        <authorList>
            <person name="Wang X."/>
            <person name="Zhang X."/>
            <person name="Liu L."/>
            <person name="Xiang M."/>
            <person name="Wang W."/>
            <person name="Sun X."/>
            <person name="Che Y."/>
            <person name="Guo L."/>
            <person name="Liu G."/>
            <person name="Guo L."/>
            <person name="Wang C."/>
            <person name="Yin W.B."/>
            <person name="Stadler M."/>
            <person name="Zhang X."/>
            <person name="Liu X."/>
        </authorList>
    </citation>
    <scope>NUCLEOTIDE SEQUENCE [LARGE SCALE GENOMIC DNA]</scope>
    <source>
        <strain evidence="3">W106-1 / CGMCC3.15140</strain>
    </source>
</reference>
<dbReference type="RefSeq" id="XP_007830045.1">
    <property type="nucleotide sequence ID" value="XM_007831854.1"/>
</dbReference>
<feature type="signal peptide" evidence="1">
    <location>
        <begin position="1"/>
        <end position="24"/>
    </location>
</feature>
<name>W3XGQ4_PESFW</name>
<sequence>MRFSILSAAFACGLAVLASPTARSADLAAADEMPALAKRVGDCTQCFLQGTNYVCWCRTRGGDMAQTALDLNKCVTNNNGILRAAEK</sequence>
<dbReference type="HOGENOM" id="CLU_2484050_0_0_1"/>
<evidence type="ECO:0000313" key="3">
    <source>
        <dbReference type="Proteomes" id="UP000030651"/>
    </source>
</evidence>
<gene>
    <name evidence="2" type="ORF">PFICI_03273</name>
</gene>
<feature type="chain" id="PRO_5004834558" description="Extracellular membrane protein CFEM domain-containing protein" evidence="1">
    <location>
        <begin position="25"/>
        <end position="87"/>
    </location>
</feature>
<evidence type="ECO:0000256" key="1">
    <source>
        <dbReference type="SAM" id="SignalP"/>
    </source>
</evidence>
<keyword evidence="3" id="KW-1185">Reference proteome</keyword>
<evidence type="ECO:0000313" key="2">
    <source>
        <dbReference type="EMBL" id="ETS85248.1"/>
    </source>
</evidence>
<dbReference type="InterPro" id="IPR036673">
    <property type="entry name" value="Cyanovirin-N_sf"/>
</dbReference>
<dbReference type="Proteomes" id="UP000030651">
    <property type="component" value="Unassembled WGS sequence"/>
</dbReference>
<keyword evidence="1" id="KW-0732">Signal</keyword>
<organism evidence="2 3">
    <name type="scientific">Pestalotiopsis fici (strain W106-1 / CGMCC3.15140)</name>
    <dbReference type="NCBI Taxonomy" id="1229662"/>
    <lineage>
        <taxon>Eukaryota</taxon>
        <taxon>Fungi</taxon>
        <taxon>Dikarya</taxon>
        <taxon>Ascomycota</taxon>
        <taxon>Pezizomycotina</taxon>
        <taxon>Sordariomycetes</taxon>
        <taxon>Xylariomycetidae</taxon>
        <taxon>Amphisphaeriales</taxon>
        <taxon>Sporocadaceae</taxon>
        <taxon>Pestalotiopsis</taxon>
    </lineage>
</organism>
<dbReference type="EMBL" id="KI912110">
    <property type="protein sequence ID" value="ETS85248.1"/>
    <property type="molecule type" value="Genomic_DNA"/>
</dbReference>
<proteinExistence type="predicted"/>
<protein>
    <recommendedName>
        <fullName evidence="4">Extracellular membrane protein CFEM domain-containing protein</fullName>
    </recommendedName>
</protein>
<accession>W3XGQ4</accession>
<dbReference type="OrthoDB" id="5239998at2759"/>
<dbReference type="InParanoid" id="W3XGQ4"/>
<dbReference type="Gene3D" id="2.30.60.10">
    <property type="entry name" value="Cyanovirin-N"/>
    <property type="match status" value="1"/>
</dbReference>